<gene>
    <name evidence="7" type="ORF">LK10_07120</name>
</gene>
<evidence type="ECO:0000256" key="4">
    <source>
        <dbReference type="ARBA" id="ARBA00022912"/>
    </source>
</evidence>
<keyword evidence="8" id="KW-1185">Reference proteome</keyword>
<evidence type="ECO:0000313" key="7">
    <source>
        <dbReference type="EMBL" id="KHL04013.1"/>
    </source>
</evidence>
<evidence type="ECO:0000256" key="2">
    <source>
        <dbReference type="ARBA" id="ARBA00013064"/>
    </source>
</evidence>
<dbReference type="SUPFAM" id="SSF52788">
    <property type="entry name" value="Phosphotyrosine protein phosphatases I"/>
    <property type="match status" value="1"/>
</dbReference>
<dbReference type="SMART" id="SM00226">
    <property type="entry name" value="LMWPc"/>
    <property type="match status" value="1"/>
</dbReference>
<dbReference type="InterPro" id="IPR036196">
    <property type="entry name" value="Ptyr_pPase_sf"/>
</dbReference>
<reference evidence="7 8" key="1">
    <citation type="submission" date="2014-09" db="EMBL/GenBank/DDBJ databases">
        <title>Genome sequence of Sinomonas sp. MUSC 117.</title>
        <authorList>
            <person name="Lee L.-H."/>
        </authorList>
    </citation>
    <scope>NUCLEOTIDE SEQUENCE [LARGE SCALE GENOMIC DNA]</scope>
    <source>
        <strain evidence="7 8">MUSC 117</strain>
    </source>
</reference>
<comment type="similarity">
    <text evidence="1">Belongs to the low molecular weight phosphotyrosine protein phosphatase family.</text>
</comment>
<dbReference type="InterPro" id="IPR023485">
    <property type="entry name" value="Ptyr_pPase"/>
</dbReference>
<name>A0A0B2AQ76_9MICC</name>
<organism evidence="7 8">
    <name type="scientific">Sinomonas humi</name>
    <dbReference type="NCBI Taxonomy" id="1338436"/>
    <lineage>
        <taxon>Bacteria</taxon>
        <taxon>Bacillati</taxon>
        <taxon>Actinomycetota</taxon>
        <taxon>Actinomycetes</taxon>
        <taxon>Micrococcales</taxon>
        <taxon>Micrococcaceae</taxon>
        <taxon>Sinomonas</taxon>
    </lineage>
</organism>
<dbReference type="GO" id="GO:0004725">
    <property type="term" value="F:protein tyrosine phosphatase activity"/>
    <property type="evidence" value="ECO:0007669"/>
    <property type="project" value="UniProtKB-EC"/>
</dbReference>
<feature type="domain" description="Phosphotyrosine protein phosphatase I" evidence="6">
    <location>
        <begin position="8"/>
        <end position="162"/>
    </location>
</feature>
<dbReference type="PANTHER" id="PTHR11717">
    <property type="entry name" value="LOW MOLECULAR WEIGHT PROTEIN TYROSINE PHOSPHATASE"/>
    <property type="match status" value="1"/>
</dbReference>
<dbReference type="OrthoDB" id="9784339at2"/>
<evidence type="ECO:0000313" key="8">
    <source>
        <dbReference type="Proteomes" id="UP000030982"/>
    </source>
</evidence>
<sequence>MNSTASPYRIITVCTGNICRSPMAEFMLADALRMAGLADRAVVDSAGTTNYEAGRPIDPRAARVLDAHGLRPGKHVARQFQPEWYVERDLILALDIDHYGHLREFAPDGTAEKVRMLRSFDPAVAHLDALDQGIEDPWFGDQSDFESTWQLLNAAVPGIIEHVRHELTRRPPLLAGA</sequence>
<dbReference type="PANTHER" id="PTHR11717:SF7">
    <property type="entry name" value="LOW MOLECULAR WEIGHT PHOSPHOTYROSINE PROTEIN PHOSPHATASE"/>
    <property type="match status" value="1"/>
</dbReference>
<feature type="active site" evidence="5">
    <location>
        <position position="20"/>
    </location>
</feature>
<accession>A0A0B2AQ76</accession>
<dbReference type="InterPro" id="IPR017867">
    <property type="entry name" value="Tyr_phospatase_low_mol_wt"/>
</dbReference>
<evidence type="ECO:0000256" key="5">
    <source>
        <dbReference type="PIRSR" id="PIRSR617867-1"/>
    </source>
</evidence>
<proteinExistence type="inferred from homology"/>
<dbReference type="RefSeq" id="WP_043121646.1">
    <property type="nucleotide sequence ID" value="NZ_JTDL01000087.1"/>
</dbReference>
<dbReference type="Gene3D" id="3.40.50.2300">
    <property type="match status" value="1"/>
</dbReference>
<dbReference type="EC" id="3.1.3.48" evidence="2"/>
<dbReference type="PRINTS" id="PR00719">
    <property type="entry name" value="LMWPTPASE"/>
</dbReference>
<feature type="active site" description="Proton donor" evidence="5">
    <location>
        <position position="136"/>
    </location>
</feature>
<dbReference type="CDD" id="cd16343">
    <property type="entry name" value="LMWPTP"/>
    <property type="match status" value="1"/>
</dbReference>
<dbReference type="EMBL" id="JTDL01000087">
    <property type="protein sequence ID" value="KHL04013.1"/>
    <property type="molecule type" value="Genomic_DNA"/>
</dbReference>
<evidence type="ECO:0000256" key="1">
    <source>
        <dbReference type="ARBA" id="ARBA00011063"/>
    </source>
</evidence>
<dbReference type="InterPro" id="IPR050438">
    <property type="entry name" value="LMW_PTPase"/>
</dbReference>
<dbReference type="Pfam" id="PF01451">
    <property type="entry name" value="LMWPc"/>
    <property type="match status" value="1"/>
</dbReference>
<protein>
    <recommendedName>
        <fullName evidence="2">protein-tyrosine-phosphatase</fullName>
        <ecNumber evidence="2">3.1.3.48</ecNumber>
    </recommendedName>
</protein>
<comment type="caution">
    <text evidence="7">The sequence shown here is derived from an EMBL/GenBank/DDBJ whole genome shotgun (WGS) entry which is preliminary data.</text>
</comment>
<dbReference type="AlphaFoldDB" id="A0A0B2AQ76"/>
<keyword evidence="3" id="KW-0378">Hydrolase</keyword>
<evidence type="ECO:0000259" key="6">
    <source>
        <dbReference type="SMART" id="SM00226"/>
    </source>
</evidence>
<keyword evidence="4" id="KW-0904">Protein phosphatase</keyword>
<dbReference type="Proteomes" id="UP000030982">
    <property type="component" value="Unassembled WGS sequence"/>
</dbReference>
<dbReference type="STRING" id="1338436.LK10_07120"/>
<evidence type="ECO:0000256" key="3">
    <source>
        <dbReference type="ARBA" id="ARBA00022801"/>
    </source>
</evidence>
<feature type="active site" description="Nucleophile" evidence="5">
    <location>
        <position position="14"/>
    </location>
</feature>